<reference evidence="1 2" key="1">
    <citation type="submission" date="2023-03" db="EMBL/GenBank/DDBJ databases">
        <title>Paludisphaera mucosa sp. nov. a novel planctomycete from northern fen.</title>
        <authorList>
            <person name="Ivanova A."/>
        </authorList>
    </citation>
    <scope>NUCLEOTIDE SEQUENCE [LARGE SCALE GENOMIC DNA]</scope>
    <source>
        <strain evidence="1 2">Pla2</strain>
    </source>
</reference>
<gene>
    <name evidence="1" type="ORF">PZE19_06875</name>
</gene>
<organism evidence="1 2">
    <name type="scientific">Paludisphaera mucosa</name>
    <dbReference type="NCBI Taxonomy" id="3030827"/>
    <lineage>
        <taxon>Bacteria</taxon>
        <taxon>Pseudomonadati</taxon>
        <taxon>Planctomycetota</taxon>
        <taxon>Planctomycetia</taxon>
        <taxon>Isosphaerales</taxon>
        <taxon>Isosphaeraceae</taxon>
        <taxon>Paludisphaera</taxon>
    </lineage>
</organism>
<comment type="caution">
    <text evidence="1">The sequence shown here is derived from an EMBL/GenBank/DDBJ whole genome shotgun (WGS) entry which is preliminary data.</text>
</comment>
<proteinExistence type="predicted"/>
<dbReference type="RefSeq" id="WP_277859833.1">
    <property type="nucleotide sequence ID" value="NZ_JARRAG010000001.1"/>
</dbReference>
<evidence type="ECO:0000313" key="1">
    <source>
        <dbReference type="EMBL" id="MDG3003483.1"/>
    </source>
</evidence>
<dbReference type="EMBL" id="JARRAG010000001">
    <property type="protein sequence ID" value="MDG3003483.1"/>
    <property type="molecule type" value="Genomic_DNA"/>
</dbReference>
<sequence length="130" mass="13707">MPLTVAAPEAEPLLADALVEDELELEEPELPEAEPLDPEVVVFAVAELEVFFVAAATGADAVWAAAEEVCPPPGVDVPVRAPPVPVAFAPPTRPVIASTWQRTTASEALSMVPNSTTYWEMSPRSTAISS</sequence>
<evidence type="ECO:0000313" key="2">
    <source>
        <dbReference type="Proteomes" id="UP001216907"/>
    </source>
</evidence>
<protein>
    <submittedName>
        <fullName evidence="1">Uncharacterized protein</fullName>
    </submittedName>
</protein>
<accession>A0ABT6F7C7</accession>
<keyword evidence="2" id="KW-1185">Reference proteome</keyword>
<dbReference type="Proteomes" id="UP001216907">
    <property type="component" value="Unassembled WGS sequence"/>
</dbReference>
<name>A0ABT6F7C7_9BACT</name>